<keyword evidence="2" id="KW-1003">Cell membrane</keyword>
<evidence type="ECO:0000259" key="7">
    <source>
        <dbReference type="SMART" id="SM00849"/>
    </source>
</evidence>
<dbReference type="Pfam" id="PF03772">
    <property type="entry name" value="Competence"/>
    <property type="match status" value="1"/>
</dbReference>
<feature type="transmembrane region" description="Helical" evidence="6">
    <location>
        <begin position="323"/>
        <end position="340"/>
    </location>
</feature>
<dbReference type="CDD" id="cd07731">
    <property type="entry name" value="ComA-like_MBL-fold"/>
    <property type="match status" value="1"/>
</dbReference>
<dbReference type="Pfam" id="PF00753">
    <property type="entry name" value="Lactamase_B"/>
    <property type="match status" value="1"/>
</dbReference>
<feature type="transmembrane region" description="Helical" evidence="6">
    <location>
        <begin position="352"/>
        <end position="371"/>
    </location>
</feature>
<keyword evidence="4 6" id="KW-1133">Transmembrane helix</keyword>
<evidence type="ECO:0000313" key="8">
    <source>
        <dbReference type="EMBL" id="UZP74806.1"/>
    </source>
</evidence>
<evidence type="ECO:0000256" key="2">
    <source>
        <dbReference type="ARBA" id="ARBA00022475"/>
    </source>
</evidence>
<organism evidence="8 9">
    <name type="scientific">Candidatus Paraluminiphilus aquimaris</name>
    <dbReference type="NCBI Taxonomy" id="2518994"/>
    <lineage>
        <taxon>Bacteria</taxon>
        <taxon>Pseudomonadati</taxon>
        <taxon>Pseudomonadota</taxon>
        <taxon>Gammaproteobacteria</taxon>
        <taxon>Cellvibrionales</taxon>
        <taxon>Halieaceae</taxon>
        <taxon>Candidatus Paraluminiphilus</taxon>
    </lineage>
</organism>
<dbReference type="SUPFAM" id="SSF56281">
    <property type="entry name" value="Metallo-hydrolase/oxidoreductase"/>
    <property type="match status" value="1"/>
</dbReference>
<evidence type="ECO:0000256" key="3">
    <source>
        <dbReference type="ARBA" id="ARBA00022692"/>
    </source>
</evidence>
<name>A0ABY6Q9A9_9GAMM</name>
<feature type="transmembrane region" description="Helical" evidence="6">
    <location>
        <begin position="411"/>
        <end position="429"/>
    </location>
</feature>
<feature type="transmembrane region" description="Helical" evidence="6">
    <location>
        <begin position="449"/>
        <end position="479"/>
    </location>
</feature>
<dbReference type="PANTHER" id="PTHR30619:SF1">
    <property type="entry name" value="RECOMBINATION PROTEIN 2"/>
    <property type="match status" value="1"/>
</dbReference>
<sequence>MALLTPSNGFYGVSLAIALCMTWRQIPTRITIAGCMGLLVSTAHAHHYTHSQLPSSCFDLPMQASGTVVSFVERHQGAGEVPYLTFDLAIRWLAADDCGIGNTVRAFVSTSPDTPMFKLGDSITVKLRLRPVASIWNRAQLPRNILSLARGIAATASISDLQHIEHDTTLLNALRHNVSELITENSGTGDAERVLQGLLLGRKSAMTQDDWALLRGIGIVHVLIVSGVHVSLFALWAQWLLSLPRRFALYPRDSGPSAFYALVVCAVTGGYVLLTGASLPAQRAFIMMSLIMLMRATLWPVNPLSAVVLAAAILITINPFSALTPGFWLSVVLTGVILVETERVAVNTLGSWFRLTSIMTLVSSLLSLVFFDQFSPIALLGNLVIAPIFTLVVLPVGLLGAVLGGVFGERAGWVIEGVAYLVSAVLSTIKEVIPQNADDLLLSVYVHPGIWVLGALIGMASILRSAKAVVAILVVPLCLAGSTHFNPRTEVVIADVGQGTMGVLFHGDFTLVYDTGPAHGSGDSAAERDVIPWLKARGIRRIDLLVVSHSDLDHSGGLAALRQHFEIARHWGFGGEGCVADRRLRLADSLYTQVIMGTGQSTTTPNADSCVLFVEAHGTTILFPGDIPARAELQLIASGSLPEQIDILVAAHHGSDTSSSQTFIDRVDPKHTVFTTKQANRFNHPSPQVLGRYQESGGVLWDTGRHGAVSFRKRPARNLSATAMRIGYLPYWAK</sequence>
<evidence type="ECO:0000256" key="6">
    <source>
        <dbReference type="SAM" id="Phobius"/>
    </source>
</evidence>
<evidence type="ECO:0000313" key="9">
    <source>
        <dbReference type="Proteomes" id="UP001317963"/>
    </source>
</evidence>
<feature type="transmembrane region" description="Helical" evidence="6">
    <location>
        <begin position="298"/>
        <end position="317"/>
    </location>
</feature>
<evidence type="ECO:0000256" key="5">
    <source>
        <dbReference type="ARBA" id="ARBA00023136"/>
    </source>
</evidence>
<keyword evidence="9" id="KW-1185">Reference proteome</keyword>
<evidence type="ECO:0000256" key="4">
    <source>
        <dbReference type="ARBA" id="ARBA00022989"/>
    </source>
</evidence>
<dbReference type="NCBIfam" id="TIGR00360">
    <property type="entry name" value="ComEC_N-term"/>
    <property type="match status" value="1"/>
</dbReference>
<dbReference type="PANTHER" id="PTHR30619">
    <property type="entry name" value="DNA INTERNALIZATION/COMPETENCE PROTEIN COMEC/REC2"/>
    <property type="match status" value="1"/>
</dbReference>
<dbReference type="Gene3D" id="3.60.15.10">
    <property type="entry name" value="Ribonuclease Z/Hydroxyacylglutathione hydrolase-like"/>
    <property type="match status" value="2"/>
</dbReference>
<dbReference type="SMART" id="SM00849">
    <property type="entry name" value="Lactamase_B"/>
    <property type="match status" value="1"/>
</dbReference>
<dbReference type="EMBL" id="CP036501">
    <property type="protein sequence ID" value="UZP74806.1"/>
    <property type="molecule type" value="Genomic_DNA"/>
</dbReference>
<comment type="subcellular location">
    <subcellularLocation>
        <location evidence="1">Cell membrane</location>
        <topology evidence="1">Multi-pass membrane protein</topology>
    </subcellularLocation>
</comment>
<dbReference type="InterPro" id="IPR004477">
    <property type="entry name" value="ComEC_N"/>
</dbReference>
<evidence type="ECO:0000256" key="1">
    <source>
        <dbReference type="ARBA" id="ARBA00004651"/>
    </source>
</evidence>
<feature type="transmembrane region" description="Helical" evidence="6">
    <location>
        <begin position="377"/>
        <end position="399"/>
    </location>
</feature>
<dbReference type="InterPro" id="IPR001279">
    <property type="entry name" value="Metallo-B-lactamas"/>
</dbReference>
<keyword evidence="3 6" id="KW-0812">Transmembrane</keyword>
<dbReference type="NCBIfam" id="TIGR00361">
    <property type="entry name" value="ComEC_Rec2"/>
    <property type="match status" value="1"/>
</dbReference>
<accession>A0ABY6Q9A9</accession>
<feature type="transmembrane region" description="Helical" evidence="6">
    <location>
        <begin position="257"/>
        <end position="277"/>
    </location>
</feature>
<feature type="domain" description="Metallo-beta-lactamase" evidence="7">
    <location>
        <begin position="498"/>
        <end position="677"/>
    </location>
</feature>
<keyword evidence="5 6" id="KW-0472">Membrane</keyword>
<proteinExistence type="predicted"/>
<dbReference type="InterPro" id="IPR004797">
    <property type="entry name" value="Competence_ComEC/Rec2"/>
</dbReference>
<dbReference type="Proteomes" id="UP001317963">
    <property type="component" value="Chromosome"/>
</dbReference>
<dbReference type="RefSeq" id="WP_279241266.1">
    <property type="nucleotide sequence ID" value="NZ_CP036501.1"/>
</dbReference>
<dbReference type="InterPro" id="IPR035681">
    <property type="entry name" value="ComA-like_MBL"/>
</dbReference>
<gene>
    <name evidence="8" type="ORF">E0F26_08675</name>
</gene>
<dbReference type="InterPro" id="IPR052159">
    <property type="entry name" value="Competence_DNA_uptake"/>
</dbReference>
<feature type="transmembrane region" description="Helical" evidence="6">
    <location>
        <begin position="212"/>
        <end position="237"/>
    </location>
</feature>
<protein>
    <submittedName>
        <fullName evidence="8">DNA internalization-related competence protein ComEC/Rec2</fullName>
    </submittedName>
</protein>
<reference evidence="8 9" key="1">
    <citation type="submission" date="2019-02" db="EMBL/GenBank/DDBJ databases">
        <title>Halieaceae_genomes.</title>
        <authorList>
            <person name="Li S.-H."/>
        </authorList>
    </citation>
    <scope>NUCLEOTIDE SEQUENCE [LARGE SCALE GENOMIC DNA]</scope>
    <source>
        <strain evidence="8 9">JH123</strain>
    </source>
</reference>
<dbReference type="InterPro" id="IPR036866">
    <property type="entry name" value="RibonucZ/Hydroxyglut_hydro"/>
</dbReference>